<accession>A0A183NQH2</accession>
<evidence type="ECO:0000313" key="1">
    <source>
        <dbReference type="EMBL" id="VDP05797.1"/>
    </source>
</evidence>
<dbReference type="EMBL" id="UZAL01011812">
    <property type="protein sequence ID" value="VDP05797.1"/>
    <property type="molecule type" value="Genomic_DNA"/>
</dbReference>
<reference evidence="1 2" key="1">
    <citation type="submission" date="2018-11" db="EMBL/GenBank/DDBJ databases">
        <authorList>
            <consortium name="Pathogen Informatics"/>
        </authorList>
    </citation>
    <scope>NUCLEOTIDE SEQUENCE [LARGE SCALE GENOMIC DNA]</scope>
    <source>
        <strain>Denwood</strain>
        <strain evidence="2">Zambia</strain>
    </source>
</reference>
<keyword evidence="2" id="KW-1185">Reference proteome</keyword>
<name>A0A183NQH2_9TREM</name>
<sequence>MILINFENSISQNVRFVLTCDSKSSIARSLCNRIDCQLLTVSGLTTHERGAAVRSLLGKYGKVLSESGFRNQVCFNDLFCLKSILFRNNN</sequence>
<dbReference type="Proteomes" id="UP000269396">
    <property type="component" value="Unassembled WGS sequence"/>
</dbReference>
<protein>
    <submittedName>
        <fullName evidence="1">Uncharacterized protein</fullName>
    </submittedName>
</protein>
<dbReference type="AlphaFoldDB" id="A0A183NQH2"/>
<evidence type="ECO:0000313" key="2">
    <source>
        <dbReference type="Proteomes" id="UP000269396"/>
    </source>
</evidence>
<dbReference type="STRING" id="31246.A0A183NQH2"/>
<gene>
    <name evidence="1" type="ORF">SMTD_LOCUS4358</name>
</gene>
<organism evidence="1 2">
    <name type="scientific">Schistosoma mattheei</name>
    <dbReference type="NCBI Taxonomy" id="31246"/>
    <lineage>
        <taxon>Eukaryota</taxon>
        <taxon>Metazoa</taxon>
        <taxon>Spiralia</taxon>
        <taxon>Lophotrochozoa</taxon>
        <taxon>Platyhelminthes</taxon>
        <taxon>Trematoda</taxon>
        <taxon>Digenea</taxon>
        <taxon>Strigeidida</taxon>
        <taxon>Schistosomatoidea</taxon>
        <taxon>Schistosomatidae</taxon>
        <taxon>Schistosoma</taxon>
    </lineage>
</organism>
<proteinExistence type="predicted"/>